<reference evidence="1 2" key="1">
    <citation type="submission" date="2015-04" db="EMBL/GenBank/DDBJ databases">
        <authorList>
            <person name="Heijne W.H."/>
            <person name="Fedorova N.D."/>
            <person name="Nierman W.C."/>
            <person name="Vollebregt A.W."/>
            <person name="Zhao Z."/>
            <person name="Wu L."/>
            <person name="Kumar M."/>
            <person name="Stam H."/>
            <person name="van den Berg M.A."/>
            <person name="Pel H.J."/>
        </authorList>
    </citation>
    <scope>NUCLEOTIDE SEQUENCE [LARGE SCALE GENOMIC DNA]</scope>
    <source>
        <strain evidence="1 2">CBS 393.64</strain>
    </source>
</reference>
<comment type="caution">
    <text evidence="1">The sequence shown here is derived from an EMBL/GenBank/DDBJ whole genome shotgun (WGS) entry which is preliminary data.</text>
</comment>
<accession>A0A0F4YUP5</accession>
<evidence type="ECO:0000313" key="1">
    <source>
        <dbReference type="EMBL" id="KKA21343.1"/>
    </source>
</evidence>
<gene>
    <name evidence="1" type="ORF">T310_4647</name>
</gene>
<proteinExistence type="predicted"/>
<dbReference type="GeneID" id="25316994"/>
<name>A0A0F4YUP5_RASE3</name>
<evidence type="ECO:0000313" key="2">
    <source>
        <dbReference type="Proteomes" id="UP000053958"/>
    </source>
</evidence>
<dbReference type="RefSeq" id="XP_013327955.1">
    <property type="nucleotide sequence ID" value="XM_013472501.1"/>
</dbReference>
<sequence length="175" mass="19343">MFLLMKNAIPCSPKKDQDASTHKRKGTVLLIITCIVSQPSVDPVEFDRRFDLQGERALMLVVHLNNNGNNPVLHVLFTHLAPCILSPHRQSQGVSPSTVCSDILKPLDVVEDFSAEIVLDLHLRKSCGKVEDLLISQFPDFAGVMDVKARHETGGDAGTNAEERLEGLLYINEKC</sequence>
<dbReference type="AlphaFoldDB" id="A0A0F4YUP5"/>
<organism evidence="1 2">
    <name type="scientific">Rasamsonia emersonii (strain ATCC 16479 / CBS 393.64 / IMI 116815)</name>
    <dbReference type="NCBI Taxonomy" id="1408163"/>
    <lineage>
        <taxon>Eukaryota</taxon>
        <taxon>Fungi</taxon>
        <taxon>Dikarya</taxon>
        <taxon>Ascomycota</taxon>
        <taxon>Pezizomycotina</taxon>
        <taxon>Eurotiomycetes</taxon>
        <taxon>Eurotiomycetidae</taxon>
        <taxon>Eurotiales</taxon>
        <taxon>Trichocomaceae</taxon>
        <taxon>Rasamsonia</taxon>
    </lineage>
</organism>
<dbReference type="EMBL" id="LASV01000190">
    <property type="protein sequence ID" value="KKA21343.1"/>
    <property type="molecule type" value="Genomic_DNA"/>
</dbReference>
<protein>
    <submittedName>
        <fullName evidence="1">Uncharacterized protein</fullName>
    </submittedName>
</protein>
<keyword evidence="2" id="KW-1185">Reference proteome</keyword>
<dbReference type="Proteomes" id="UP000053958">
    <property type="component" value="Unassembled WGS sequence"/>
</dbReference>